<dbReference type="Gene3D" id="3.30.2290.10">
    <property type="entry name" value="PmbA/TldD superfamily"/>
    <property type="match status" value="1"/>
</dbReference>
<dbReference type="Proteomes" id="UP000697710">
    <property type="component" value="Unassembled WGS sequence"/>
</dbReference>
<dbReference type="EMBL" id="JAGQHR010000347">
    <property type="protein sequence ID" value="MCA9728303.1"/>
    <property type="molecule type" value="Genomic_DNA"/>
</dbReference>
<protein>
    <submittedName>
        <fullName evidence="1">Uncharacterized protein</fullName>
    </submittedName>
</protein>
<evidence type="ECO:0000313" key="2">
    <source>
        <dbReference type="Proteomes" id="UP000697710"/>
    </source>
</evidence>
<dbReference type="InterPro" id="IPR006311">
    <property type="entry name" value="TAT_signal"/>
</dbReference>
<reference evidence="1" key="1">
    <citation type="submission" date="2020-04" db="EMBL/GenBank/DDBJ databases">
        <authorList>
            <person name="Zhang T."/>
        </authorList>
    </citation>
    <scope>NUCLEOTIDE SEQUENCE</scope>
    <source>
        <strain evidence="1">HKST-UBA01</strain>
    </source>
</reference>
<evidence type="ECO:0000313" key="1">
    <source>
        <dbReference type="EMBL" id="MCA9728303.1"/>
    </source>
</evidence>
<proteinExistence type="predicted"/>
<accession>A0A956LZW8</accession>
<dbReference type="PROSITE" id="PS51318">
    <property type="entry name" value="TAT"/>
    <property type="match status" value="1"/>
</dbReference>
<dbReference type="InterPro" id="IPR035068">
    <property type="entry name" value="TldD/PmbA_N"/>
</dbReference>
<name>A0A956LZW8_UNCEI</name>
<sequence length="105" mass="11512">MSQWNRRQFLRGAAGSLGMIMVPSFLTRTGNLFASPTPGDPFQQVAADLDGTYFAQGFGIDRKIIDRAMNAALERGGEFADLFFQHRNSSYVGLEDGAVNRAFSS</sequence>
<comment type="caution">
    <text evidence="1">The sequence shown here is derived from an EMBL/GenBank/DDBJ whole genome shotgun (WGS) entry which is preliminary data.</text>
</comment>
<organism evidence="1 2">
    <name type="scientific">Eiseniibacteriota bacterium</name>
    <dbReference type="NCBI Taxonomy" id="2212470"/>
    <lineage>
        <taxon>Bacteria</taxon>
        <taxon>Candidatus Eiseniibacteriota</taxon>
    </lineage>
</organism>
<reference evidence="1" key="2">
    <citation type="journal article" date="2021" name="Microbiome">
        <title>Successional dynamics and alternative stable states in a saline activated sludge microbial community over 9 years.</title>
        <authorList>
            <person name="Wang Y."/>
            <person name="Ye J."/>
            <person name="Ju F."/>
            <person name="Liu L."/>
            <person name="Boyd J.A."/>
            <person name="Deng Y."/>
            <person name="Parks D.H."/>
            <person name="Jiang X."/>
            <person name="Yin X."/>
            <person name="Woodcroft B.J."/>
            <person name="Tyson G.W."/>
            <person name="Hugenholtz P."/>
            <person name="Polz M.F."/>
            <person name="Zhang T."/>
        </authorList>
    </citation>
    <scope>NUCLEOTIDE SEQUENCE</scope>
    <source>
        <strain evidence="1">HKST-UBA01</strain>
    </source>
</reference>
<dbReference type="AlphaFoldDB" id="A0A956LZW8"/>
<gene>
    <name evidence="1" type="ORF">KC729_11510</name>
</gene>
<feature type="non-terminal residue" evidence="1">
    <location>
        <position position="105"/>
    </location>
</feature>